<name>A0A414P878_9FIRM</name>
<dbReference type="InterPro" id="IPR037167">
    <property type="entry name" value="Peptidase_S11_C_sf"/>
</dbReference>
<dbReference type="SUPFAM" id="SSF69189">
    <property type="entry name" value="Penicillin-binding protein associated domain"/>
    <property type="match status" value="1"/>
</dbReference>
<dbReference type="InterPro" id="IPR015956">
    <property type="entry name" value="Peniciliin-bd_prot_C_sf"/>
</dbReference>
<reference evidence="3 4" key="1">
    <citation type="submission" date="2018-08" db="EMBL/GenBank/DDBJ databases">
        <title>A genome reference for cultivated species of the human gut microbiota.</title>
        <authorList>
            <person name="Zou Y."/>
            <person name="Xue W."/>
            <person name="Luo G."/>
        </authorList>
    </citation>
    <scope>NUCLEOTIDE SEQUENCE [LARGE SCALE GENOMIC DNA]</scope>
    <source>
        <strain evidence="3 4">AM25-1LB</strain>
    </source>
</reference>
<dbReference type="Pfam" id="PF07943">
    <property type="entry name" value="PBP5_C"/>
    <property type="match status" value="1"/>
</dbReference>
<organism evidence="3 4">
    <name type="scientific">[Ruminococcus] lactaris</name>
    <dbReference type="NCBI Taxonomy" id="46228"/>
    <lineage>
        <taxon>Bacteria</taxon>
        <taxon>Bacillati</taxon>
        <taxon>Bacillota</taxon>
        <taxon>Clostridia</taxon>
        <taxon>Lachnospirales</taxon>
        <taxon>Lachnospiraceae</taxon>
        <taxon>Mediterraneibacter</taxon>
    </lineage>
</organism>
<dbReference type="Gene3D" id="2.60.410.10">
    <property type="entry name" value="D-Ala-D-Ala carboxypeptidase, C-terminal domain"/>
    <property type="match status" value="1"/>
</dbReference>
<feature type="domain" description="Peptidase S11 D-Ala-D-Ala carboxypeptidase A C-terminal" evidence="2">
    <location>
        <begin position="156"/>
        <end position="243"/>
    </location>
</feature>
<protein>
    <submittedName>
        <fullName evidence="3">D-alanyl-D-alanine carboxypeptidase</fullName>
    </submittedName>
</protein>
<dbReference type="PANTHER" id="PTHR21581:SF6">
    <property type="entry name" value="TRAFFICKING PROTEIN PARTICLE COMPLEX SUBUNIT 12"/>
    <property type="match status" value="1"/>
</dbReference>
<dbReference type="InterPro" id="IPR001967">
    <property type="entry name" value="Peptidase_S11_N"/>
</dbReference>
<keyword evidence="3" id="KW-0645">Protease</keyword>
<comment type="caution">
    <text evidence="3">The sequence shown here is derived from an EMBL/GenBank/DDBJ whole genome shotgun (WGS) entry which is preliminary data.</text>
</comment>
<evidence type="ECO:0000313" key="3">
    <source>
        <dbReference type="EMBL" id="RHF62387.1"/>
    </source>
</evidence>
<dbReference type="SUPFAM" id="SSF56601">
    <property type="entry name" value="beta-lactamase/transpeptidase-like"/>
    <property type="match status" value="1"/>
</dbReference>
<dbReference type="Proteomes" id="UP000284902">
    <property type="component" value="Unassembled WGS sequence"/>
</dbReference>
<dbReference type="EMBL" id="QRHG01000006">
    <property type="protein sequence ID" value="RHF62387.1"/>
    <property type="molecule type" value="Genomic_DNA"/>
</dbReference>
<sequence length="259" mass="28878">MAEYISGNEEEFVRQMNLRAEGLGMKHTHFVNCNGLDAEGHETSARDIALMSRELLLKYPEIHNYCTIWMENITHTTSKGSSEFGLTNTNKLIRQYEYATGLKTGSTGKAKFCVSATAEKNGVSLIAVIMGAEDSKARFKDAVTLLNYGFGKCQMYTDEKMPSLDPISVTGGIQESISLEYEKKFTYLDTTGANLNAVTSRLQIPDKVNAPVKKGDTVGQRIYYLDEKEIGSVNLLAEETVKKAGFFDYLRKALYWIAL</sequence>
<evidence type="ECO:0000313" key="4">
    <source>
        <dbReference type="Proteomes" id="UP000284902"/>
    </source>
</evidence>
<evidence type="ECO:0000256" key="1">
    <source>
        <dbReference type="ARBA" id="ARBA00003217"/>
    </source>
</evidence>
<dbReference type="InterPro" id="IPR012338">
    <property type="entry name" value="Beta-lactam/transpept-like"/>
</dbReference>
<evidence type="ECO:0000259" key="2">
    <source>
        <dbReference type="SMART" id="SM00936"/>
    </source>
</evidence>
<dbReference type="InterPro" id="IPR012907">
    <property type="entry name" value="Peptidase_S11_C"/>
</dbReference>
<dbReference type="SMART" id="SM00936">
    <property type="entry name" value="PBP5_C"/>
    <property type="match status" value="1"/>
</dbReference>
<dbReference type="GO" id="GO:0009002">
    <property type="term" value="F:serine-type D-Ala-D-Ala carboxypeptidase activity"/>
    <property type="evidence" value="ECO:0007669"/>
    <property type="project" value="InterPro"/>
</dbReference>
<keyword evidence="3" id="KW-0121">Carboxypeptidase</keyword>
<comment type="function">
    <text evidence="1">Removes C-terminal D-alanyl residues from sugar-peptide cell wall precursors.</text>
</comment>
<dbReference type="GO" id="GO:0006508">
    <property type="term" value="P:proteolysis"/>
    <property type="evidence" value="ECO:0007669"/>
    <property type="project" value="InterPro"/>
</dbReference>
<dbReference type="AlphaFoldDB" id="A0A414P878"/>
<dbReference type="Gene3D" id="3.40.710.10">
    <property type="entry name" value="DD-peptidase/beta-lactamase superfamily"/>
    <property type="match status" value="1"/>
</dbReference>
<dbReference type="PANTHER" id="PTHR21581">
    <property type="entry name" value="D-ALANYL-D-ALANINE CARBOXYPEPTIDASE"/>
    <property type="match status" value="1"/>
</dbReference>
<accession>A0A414P878</accession>
<keyword evidence="3" id="KW-0378">Hydrolase</keyword>
<dbReference type="Pfam" id="PF00768">
    <property type="entry name" value="Peptidase_S11"/>
    <property type="match status" value="1"/>
</dbReference>
<proteinExistence type="predicted"/>
<gene>
    <name evidence="3" type="ORF">DW672_03860</name>
</gene>